<name>A0A4Q7UWT1_PSEST</name>
<dbReference type="OrthoDB" id="10010570at2"/>
<dbReference type="AlphaFoldDB" id="A0A4Q7UWT1"/>
<dbReference type="Proteomes" id="UP000291591">
    <property type="component" value="Unassembled WGS sequence"/>
</dbReference>
<evidence type="ECO:0000313" key="2">
    <source>
        <dbReference type="Proteomes" id="UP000291591"/>
    </source>
</evidence>
<dbReference type="RefSeq" id="WP_130290733.1">
    <property type="nucleotide sequence ID" value="NZ_SHKL01000001.1"/>
</dbReference>
<dbReference type="EMBL" id="SHKL01000001">
    <property type="protein sequence ID" value="RZT86432.1"/>
    <property type="molecule type" value="Genomic_DNA"/>
</dbReference>
<comment type="caution">
    <text evidence="1">The sequence shown here is derived from an EMBL/GenBank/DDBJ whole genome shotgun (WGS) entry which is preliminary data.</text>
</comment>
<reference evidence="1 2" key="1">
    <citation type="submission" date="2019-02" db="EMBL/GenBank/DDBJ databases">
        <title>Sequencing the genomes of 1000 actinobacteria strains.</title>
        <authorList>
            <person name="Klenk H.-P."/>
        </authorList>
    </citation>
    <scope>NUCLEOTIDE SEQUENCE [LARGE SCALE GENOMIC DNA]</scope>
    <source>
        <strain evidence="1 2">DSM 45779</strain>
    </source>
</reference>
<accession>A0A4Q7UWT1</accession>
<protein>
    <submittedName>
        <fullName evidence="1">Uncharacterized protein</fullName>
    </submittedName>
</protein>
<organism evidence="1 2">
    <name type="scientific">Pseudonocardia sediminis</name>
    <dbReference type="NCBI Taxonomy" id="1397368"/>
    <lineage>
        <taxon>Bacteria</taxon>
        <taxon>Bacillati</taxon>
        <taxon>Actinomycetota</taxon>
        <taxon>Actinomycetes</taxon>
        <taxon>Pseudonocardiales</taxon>
        <taxon>Pseudonocardiaceae</taxon>
        <taxon>Pseudonocardia</taxon>
    </lineage>
</organism>
<proteinExistence type="predicted"/>
<keyword evidence="2" id="KW-1185">Reference proteome</keyword>
<gene>
    <name evidence="1" type="ORF">EV383_3327</name>
</gene>
<evidence type="ECO:0000313" key="1">
    <source>
        <dbReference type="EMBL" id="RZT86432.1"/>
    </source>
</evidence>
<sequence length="80" mass="9193">MATDDYLRAAVAARRAQLRSVARPRTGCPRRWRTGVDRLHLRLWWATRPRTRRLHCLVTADDGLSVLGDRRPAAEGFALR</sequence>